<comment type="subunit">
    <text evidence="6">HflC and HflK may interact to form a multimeric complex.</text>
</comment>
<dbReference type="CDD" id="cd03404">
    <property type="entry name" value="SPFH_HflK"/>
    <property type="match status" value="1"/>
</dbReference>
<dbReference type="Pfam" id="PF01145">
    <property type="entry name" value="Band_7"/>
    <property type="match status" value="1"/>
</dbReference>
<proteinExistence type="inferred from homology"/>
<evidence type="ECO:0000313" key="11">
    <source>
        <dbReference type="Proteomes" id="UP000470384"/>
    </source>
</evidence>
<dbReference type="InterPro" id="IPR020980">
    <property type="entry name" value="Membrane_HflK_N"/>
</dbReference>
<dbReference type="InterPro" id="IPR001107">
    <property type="entry name" value="Band_7"/>
</dbReference>
<dbReference type="Proteomes" id="UP000470384">
    <property type="component" value="Unassembled WGS sequence"/>
</dbReference>
<dbReference type="InterPro" id="IPR010201">
    <property type="entry name" value="HflK"/>
</dbReference>
<gene>
    <name evidence="10" type="primary">hflK</name>
    <name evidence="10" type="ORF">GTQ45_12655</name>
</gene>
<keyword evidence="5 6" id="KW-0472">Membrane</keyword>
<keyword evidence="11" id="KW-1185">Reference proteome</keyword>
<dbReference type="AlphaFoldDB" id="A0A845QD41"/>
<dbReference type="Gene3D" id="3.30.479.30">
    <property type="entry name" value="Band 7 domain"/>
    <property type="match status" value="1"/>
</dbReference>
<dbReference type="PANTHER" id="PTHR43327">
    <property type="entry name" value="STOMATIN-LIKE PROTEIN 2, MITOCHONDRIAL"/>
    <property type="match status" value="1"/>
</dbReference>
<evidence type="ECO:0000256" key="4">
    <source>
        <dbReference type="ARBA" id="ARBA00022989"/>
    </source>
</evidence>
<evidence type="ECO:0000256" key="7">
    <source>
        <dbReference type="SAM" id="Coils"/>
    </source>
</evidence>
<reference evidence="10 11" key="1">
    <citation type="journal article" date="2016" name="Int. J. Syst. Evol. Microbiol.">
        <title>Pyruvatibacter mobilis gen. nov., sp. nov., a marine bacterium from the culture broth of Picochlorum sp. 122.</title>
        <authorList>
            <person name="Wang G."/>
            <person name="Tang M."/>
            <person name="Wu H."/>
            <person name="Dai S."/>
            <person name="Li T."/>
            <person name="Chen C."/>
            <person name="He H."/>
            <person name="Fan J."/>
            <person name="Xiang W."/>
            <person name="Li X."/>
        </authorList>
    </citation>
    <scope>NUCLEOTIDE SEQUENCE [LARGE SCALE GENOMIC DNA]</scope>
    <source>
        <strain evidence="10 11">GYP-11</strain>
    </source>
</reference>
<protein>
    <recommendedName>
        <fullName evidence="6">Protein HflK</fullName>
    </recommendedName>
</protein>
<feature type="compositionally biased region" description="Gly residues" evidence="8">
    <location>
        <begin position="8"/>
        <end position="38"/>
    </location>
</feature>
<feature type="domain" description="Band 7" evidence="9">
    <location>
        <begin position="85"/>
        <end position="267"/>
    </location>
</feature>
<dbReference type="InterPro" id="IPR050710">
    <property type="entry name" value="Band7/mec-2_domain"/>
</dbReference>
<keyword evidence="10" id="KW-0378">Hydrolase</keyword>
<comment type="subcellular location">
    <subcellularLocation>
        <location evidence="1">Membrane</location>
        <topology evidence="1">Single-pass membrane protein</topology>
    </subcellularLocation>
</comment>
<dbReference type="SUPFAM" id="SSF117892">
    <property type="entry name" value="Band 7/SPFH domain"/>
    <property type="match status" value="1"/>
</dbReference>
<feature type="region of interest" description="Disordered" evidence="8">
    <location>
        <begin position="1"/>
        <end position="41"/>
    </location>
</feature>
<feature type="transmembrane region" description="Helical" evidence="6">
    <location>
        <begin position="66"/>
        <end position="90"/>
    </location>
</feature>
<evidence type="ECO:0000256" key="1">
    <source>
        <dbReference type="ARBA" id="ARBA00004167"/>
    </source>
</evidence>
<dbReference type="PANTHER" id="PTHR43327:SF2">
    <property type="entry name" value="MODULATOR OF FTSH PROTEASE HFLK"/>
    <property type="match status" value="1"/>
</dbReference>
<evidence type="ECO:0000256" key="3">
    <source>
        <dbReference type="ARBA" id="ARBA00022692"/>
    </source>
</evidence>
<evidence type="ECO:0000256" key="6">
    <source>
        <dbReference type="RuleBase" id="RU364113"/>
    </source>
</evidence>
<comment type="caution">
    <text evidence="10">The sequence shown here is derived from an EMBL/GenBank/DDBJ whole genome shotgun (WGS) entry which is preliminary data.</text>
</comment>
<comment type="similarity">
    <text evidence="2 6">Belongs to the band 7/mec-2 family. HflK subfamily.</text>
</comment>
<evidence type="ECO:0000256" key="2">
    <source>
        <dbReference type="ARBA" id="ARBA00006971"/>
    </source>
</evidence>
<dbReference type="Pfam" id="PF12221">
    <property type="entry name" value="HflK_N"/>
    <property type="match status" value="1"/>
</dbReference>
<evidence type="ECO:0000313" key="10">
    <source>
        <dbReference type="EMBL" id="NBG96585.1"/>
    </source>
</evidence>
<dbReference type="NCBIfam" id="TIGR01933">
    <property type="entry name" value="hflK"/>
    <property type="match status" value="1"/>
</dbReference>
<dbReference type="EMBL" id="WXYQ01000009">
    <property type="protein sequence ID" value="NBG96585.1"/>
    <property type="molecule type" value="Genomic_DNA"/>
</dbReference>
<dbReference type="SMART" id="SM00244">
    <property type="entry name" value="PHB"/>
    <property type="match status" value="1"/>
</dbReference>
<dbReference type="GeneID" id="300654051"/>
<accession>A0A845QD41</accession>
<keyword evidence="3 6" id="KW-0812">Transmembrane</keyword>
<keyword evidence="4 6" id="KW-1133">Transmembrane helix</keyword>
<dbReference type="GO" id="GO:0008233">
    <property type="term" value="F:peptidase activity"/>
    <property type="evidence" value="ECO:0007669"/>
    <property type="project" value="UniProtKB-KW"/>
</dbReference>
<dbReference type="RefSeq" id="WP_027841949.1">
    <property type="nucleotide sequence ID" value="NZ_BMHN01000001.1"/>
</dbReference>
<organism evidence="10 11">
    <name type="scientific">Pyruvatibacter mobilis</name>
    <dbReference type="NCBI Taxonomy" id="1712261"/>
    <lineage>
        <taxon>Bacteria</taxon>
        <taxon>Pseudomonadati</taxon>
        <taxon>Pseudomonadota</taxon>
        <taxon>Alphaproteobacteria</taxon>
        <taxon>Hyphomicrobiales</taxon>
        <taxon>Parvibaculaceae</taxon>
        <taxon>Pyruvatibacter</taxon>
    </lineage>
</organism>
<evidence type="ECO:0000256" key="8">
    <source>
        <dbReference type="SAM" id="MobiDB-lite"/>
    </source>
</evidence>
<name>A0A845QD41_9HYPH</name>
<feature type="coiled-coil region" evidence="7">
    <location>
        <begin position="266"/>
        <end position="308"/>
    </location>
</feature>
<dbReference type="OrthoDB" id="9779595at2"/>
<dbReference type="GO" id="GO:0006508">
    <property type="term" value="P:proteolysis"/>
    <property type="evidence" value="ECO:0007669"/>
    <property type="project" value="UniProtKB-KW"/>
</dbReference>
<dbReference type="GO" id="GO:0016020">
    <property type="term" value="C:membrane"/>
    <property type="evidence" value="ECO:0007669"/>
    <property type="project" value="UniProtKB-SubCell"/>
</dbReference>
<keyword evidence="10" id="KW-0645">Protease</keyword>
<dbReference type="InterPro" id="IPR036013">
    <property type="entry name" value="Band_7/SPFH_dom_sf"/>
</dbReference>
<keyword evidence="7" id="KW-0175">Coiled coil</keyword>
<evidence type="ECO:0000256" key="5">
    <source>
        <dbReference type="ARBA" id="ARBA00023136"/>
    </source>
</evidence>
<evidence type="ECO:0000259" key="9">
    <source>
        <dbReference type="SMART" id="SM00244"/>
    </source>
</evidence>
<comment type="function">
    <text evidence="6">HflC and HflK could encode or regulate a protease.</text>
</comment>
<sequence>MPWDDKSGGGGPWGQGPSGGGTGGGRGNGSGGPGGGQGPDLEEILRRGQERFRQSFPGGGGQGGGLGFRGILVGIAVLIAIWLVSGFYRVQPDEQGVVLRFGAYQDTTNPGLNYHLPYPIETVYTPQVTRVNRVDVGMRTSEETRTVRQGTVRDVPEESLMLTGDENIIDIDFSVFWVINNAQDYLFNIQNPVGTVKAVAESSMREVVGQSNIQPLLTEGRQQAEARVQDLMQNLLDEYGAGIRITQVQIQDSNPPAAVIDAFRDVQAARADAERSRNEAESYANRVLPQARGESERIEQEAAAYRDQTVEEAEGQARRFLSIYGEYAQAPDVTRQRMYLETMERVLGKMNKVLVDGDSGSGVVPYLPLPEVERRRNTQQEAN</sequence>